<protein>
    <submittedName>
        <fullName evidence="3">S-layer protein</fullName>
    </submittedName>
</protein>
<dbReference type="InterPro" id="IPR001119">
    <property type="entry name" value="SLH_dom"/>
</dbReference>
<feature type="domain" description="SLH" evidence="2">
    <location>
        <begin position="19"/>
        <end position="82"/>
    </location>
</feature>
<comment type="caution">
    <text evidence="3">The sequence shown here is derived from an EMBL/GenBank/DDBJ whole genome shotgun (WGS) entry which is preliminary data.</text>
</comment>
<evidence type="ECO:0000256" key="1">
    <source>
        <dbReference type="SAM" id="SignalP"/>
    </source>
</evidence>
<sequence>MKKLAALTLTTALVGSLTFSTAFAFSDVEDSQAEAVSALQSRGVVSGIDNEHFAPKGKISFAQSVQMIVKGLDLNLDLLRFIKAPVASDIYTNIPDNAWYAEAFVIAHYNGLEIPKDVNPNETMTREQFGYLLIKALEKKGNFPLVKMYIEIKDGDQITPGYQGALQRMLLYKIASLDKDGKLNPKGELTRGEAAAWVYNAGKVMAAHPQKPAPVVEDVAVAVEKVNDDVNKVTLSRGSKPSAGYGITITDIRFDQDGQAVIHYTLQDPQPDSMNASVVTEPKAVTYISSKYKAVAEQAAGNE</sequence>
<accession>A0A229UQU3</accession>
<dbReference type="Pfam" id="PF14343">
    <property type="entry name" value="PrcB_C"/>
    <property type="match status" value="1"/>
</dbReference>
<proteinExistence type="predicted"/>
<reference evidence="3 4" key="1">
    <citation type="submission" date="2017-07" db="EMBL/GenBank/DDBJ databases">
        <title>Genome sequencing and assembly of Paenibacillus rigui.</title>
        <authorList>
            <person name="Mayilraj S."/>
        </authorList>
    </citation>
    <scope>NUCLEOTIDE SEQUENCE [LARGE SCALE GENOMIC DNA]</scope>
    <source>
        <strain evidence="3 4">JCM 16352</strain>
    </source>
</reference>
<dbReference type="Proteomes" id="UP000215509">
    <property type="component" value="Unassembled WGS sequence"/>
</dbReference>
<feature type="domain" description="SLH" evidence="2">
    <location>
        <begin position="149"/>
        <end position="212"/>
    </location>
</feature>
<keyword evidence="4" id="KW-1185">Reference proteome</keyword>
<dbReference type="AlphaFoldDB" id="A0A229UQU3"/>
<keyword evidence="1" id="KW-0732">Signal</keyword>
<dbReference type="RefSeq" id="WP_094015455.1">
    <property type="nucleotide sequence ID" value="NZ_NMQW01000018.1"/>
</dbReference>
<dbReference type="EMBL" id="NMQW01000018">
    <property type="protein sequence ID" value="OXM85778.1"/>
    <property type="molecule type" value="Genomic_DNA"/>
</dbReference>
<evidence type="ECO:0000259" key="2">
    <source>
        <dbReference type="PROSITE" id="PS51272"/>
    </source>
</evidence>
<feature type="signal peptide" evidence="1">
    <location>
        <begin position="1"/>
        <end position="24"/>
    </location>
</feature>
<dbReference type="PROSITE" id="PS51272">
    <property type="entry name" value="SLH"/>
    <property type="match status" value="3"/>
</dbReference>
<dbReference type="OrthoDB" id="1738667at2"/>
<evidence type="ECO:0000313" key="3">
    <source>
        <dbReference type="EMBL" id="OXM85778.1"/>
    </source>
</evidence>
<name>A0A229UQU3_9BACL</name>
<gene>
    <name evidence="3" type="ORF">CF651_13850</name>
</gene>
<dbReference type="InterPro" id="IPR025748">
    <property type="entry name" value="PrcB_C_dom"/>
</dbReference>
<feature type="chain" id="PRO_5012285531" evidence="1">
    <location>
        <begin position="25"/>
        <end position="303"/>
    </location>
</feature>
<feature type="domain" description="SLH" evidence="2">
    <location>
        <begin position="87"/>
        <end position="147"/>
    </location>
</feature>
<evidence type="ECO:0000313" key="4">
    <source>
        <dbReference type="Proteomes" id="UP000215509"/>
    </source>
</evidence>
<dbReference type="Pfam" id="PF00395">
    <property type="entry name" value="SLH"/>
    <property type="match status" value="2"/>
</dbReference>
<organism evidence="3 4">
    <name type="scientific">Paenibacillus rigui</name>
    <dbReference type="NCBI Taxonomy" id="554312"/>
    <lineage>
        <taxon>Bacteria</taxon>
        <taxon>Bacillati</taxon>
        <taxon>Bacillota</taxon>
        <taxon>Bacilli</taxon>
        <taxon>Bacillales</taxon>
        <taxon>Paenibacillaceae</taxon>
        <taxon>Paenibacillus</taxon>
    </lineage>
</organism>